<protein>
    <recommendedName>
        <fullName evidence="5">TadE-like protein</fullName>
    </recommendedName>
</protein>
<dbReference type="RefSeq" id="WP_197552122.1">
    <property type="nucleotide sequence ID" value="NZ_CP063212.1"/>
</dbReference>
<dbReference type="Proteomes" id="UP000594961">
    <property type="component" value="Chromosome"/>
</dbReference>
<keyword evidence="2" id="KW-0812">Transmembrane</keyword>
<evidence type="ECO:0000256" key="1">
    <source>
        <dbReference type="SAM" id="MobiDB-lite"/>
    </source>
</evidence>
<evidence type="ECO:0000313" key="3">
    <source>
        <dbReference type="EMBL" id="QOR47031.1"/>
    </source>
</evidence>
<keyword evidence="2" id="KW-1133">Transmembrane helix</keyword>
<keyword evidence="2" id="KW-0472">Membrane</keyword>
<reference evidence="3 4" key="1">
    <citation type="submission" date="2020-10" db="EMBL/GenBank/DDBJ databases">
        <title>Trueperella pecoris sp. nov. isolated from bovine and porcine specimens.</title>
        <authorList>
            <person name="Schoenecker L."/>
            <person name="Schnydrig P."/>
            <person name="Brodard I."/>
            <person name="Thomann A."/>
            <person name="Hemphill A."/>
            <person name="Rodriguez-Campos S."/>
            <person name="Perreten V."/>
            <person name="Jores J."/>
            <person name="Kittl S."/>
        </authorList>
    </citation>
    <scope>NUCLEOTIDE SEQUENCE [LARGE SCALE GENOMIC DNA]</scope>
    <source>
        <strain evidence="3 4">19OD0592</strain>
    </source>
</reference>
<organism evidence="3 4">
    <name type="scientific">Trueperella pecoris</name>
    <dbReference type="NCBI Taxonomy" id="2733571"/>
    <lineage>
        <taxon>Bacteria</taxon>
        <taxon>Bacillati</taxon>
        <taxon>Actinomycetota</taxon>
        <taxon>Actinomycetes</taxon>
        <taxon>Actinomycetales</taxon>
        <taxon>Actinomycetaceae</taxon>
        <taxon>Trueperella</taxon>
    </lineage>
</organism>
<feature type="transmembrane region" description="Helical" evidence="2">
    <location>
        <begin position="31"/>
        <end position="59"/>
    </location>
</feature>
<dbReference type="AlphaFoldDB" id="A0A7M1QYX2"/>
<proteinExistence type="predicted"/>
<dbReference type="EMBL" id="CP063212">
    <property type="protein sequence ID" value="QOR47031.1"/>
    <property type="molecule type" value="Genomic_DNA"/>
</dbReference>
<gene>
    <name evidence="3" type="ORF">INS90_07065</name>
</gene>
<sequence length="152" mass="15659">MHNASKLRPGGAGPHRQSGEGAEAGNAIVEFVGVMVVVIVPALVLLVGLATTTAAQLALNDAARQSVRAFVRSDSGPLADASARQAAEQAWADRGFTEHLTTEVVCASRPCLTPGASVTVNVEAAITIPVLGAVSVKASQAMMVDLYRMVRP</sequence>
<accession>A0A7M1QYX2</accession>
<name>A0A7M1QYX2_9ACTO</name>
<evidence type="ECO:0008006" key="5">
    <source>
        <dbReference type="Google" id="ProtNLM"/>
    </source>
</evidence>
<feature type="region of interest" description="Disordered" evidence="1">
    <location>
        <begin position="1"/>
        <end position="20"/>
    </location>
</feature>
<evidence type="ECO:0000256" key="2">
    <source>
        <dbReference type="SAM" id="Phobius"/>
    </source>
</evidence>
<evidence type="ECO:0000313" key="4">
    <source>
        <dbReference type="Proteomes" id="UP000594961"/>
    </source>
</evidence>